<accession>A0A8S1JCJ1</accession>
<keyword evidence="7" id="KW-1185">Reference proteome</keyword>
<evidence type="ECO:0000313" key="7">
    <source>
        <dbReference type="Proteomes" id="UP000708148"/>
    </source>
</evidence>
<protein>
    <recommendedName>
        <fullName evidence="5">Disease resistance R13L4/SHOC-2-like LRR domain-containing protein</fullName>
    </recommendedName>
</protein>
<gene>
    <name evidence="6" type="ORF">OSTQU699_LOCUS10069</name>
</gene>
<evidence type="ECO:0000256" key="2">
    <source>
        <dbReference type="ARBA" id="ARBA00022614"/>
    </source>
</evidence>
<keyword evidence="3" id="KW-0677">Repeat</keyword>
<dbReference type="Pfam" id="PF23598">
    <property type="entry name" value="LRR_14"/>
    <property type="match status" value="1"/>
</dbReference>
<evidence type="ECO:0000256" key="4">
    <source>
        <dbReference type="ARBA" id="ARBA00023786"/>
    </source>
</evidence>
<feature type="domain" description="Disease resistance R13L4/SHOC-2-like LRR" evidence="5">
    <location>
        <begin position="179"/>
        <end position="284"/>
    </location>
</feature>
<dbReference type="PANTHER" id="PTHR48051:SF54">
    <property type="entry name" value="LEUCINE-RICH REPEAT-CONTAINING PROTEIN"/>
    <property type="match status" value="1"/>
</dbReference>
<comment type="caution">
    <text evidence="6">The sequence shown here is derived from an EMBL/GenBank/DDBJ whole genome shotgun (WGS) entry which is preliminary data.</text>
</comment>
<dbReference type="OrthoDB" id="630895at2759"/>
<comment type="subcellular location">
    <subcellularLocation>
        <location evidence="1">Cytoplasm</location>
        <location evidence="1">Cytoskeleton</location>
        <location evidence="1">Cilium axoneme</location>
    </subcellularLocation>
</comment>
<dbReference type="Gene3D" id="3.80.10.10">
    <property type="entry name" value="Ribonuclease Inhibitor"/>
    <property type="match status" value="1"/>
</dbReference>
<dbReference type="GO" id="GO:0005930">
    <property type="term" value="C:axoneme"/>
    <property type="evidence" value="ECO:0007669"/>
    <property type="project" value="UniProtKB-SubCell"/>
</dbReference>
<dbReference type="InterPro" id="IPR055414">
    <property type="entry name" value="LRR_R13L4/SHOC2-like"/>
</dbReference>
<dbReference type="PROSITE" id="PS51450">
    <property type="entry name" value="LRR"/>
    <property type="match status" value="1"/>
</dbReference>
<dbReference type="SMART" id="SM00369">
    <property type="entry name" value="LRR_TYP"/>
    <property type="match status" value="3"/>
</dbReference>
<name>A0A8S1JCJ1_9CHLO</name>
<comment type="similarity">
    <text evidence="4">Belongs to the SHOC2 family.</text>
</comment>
<dbReference type="InterPro" id="IPR003591">
    <property type="entry name" value="Leu-rich_rpt_typical-subtyp"/>
</dbReference>
<dbReference type="AlphaFoldDB" id="A0A8S1JCJ1"/>
<dbReference type="InterPro" id="IPR001611">
    <property type="entry name" value="Leu-rich_rpt"/>
</dbReference>
<evidence type="ECO:0000256" key="3">
    <source>
        <dbReference type="ARBA" id="ARBA00022737"/>
    </source>
</evidence>
<dbReference type="EMBL" id="CAJHUC010002945">
    <property type="protein sequence ID" value="CAD7704714.1"/>
    <property type="molecule type" value="Genomic_DNA"/>
</dbReference>
<reference evidence="6" key="1">
    <citation type="submission" date="2020-12" db="EMBL/GenBank/DDBJ databases">
        <authorList>
            <person name="Iha C."/>
        </authorList>
    </citation>
    <scope>NUCLEOTIDE SEQUENCE</scope>
</reference>
<evidence type="ECO:0000256" key="1">
    <source>
        <dbReference type="ARBA" id="ARBA00004430"/>
    </source>
</evidence>
<dbReference type="SUPFAM" id="SSF52058">
    <property type="entry name" value="L domain-like"/>
    <property type="match status" value="1"/>
</dbReference>
<dbReference type="PANTHER" id="PTHR48051">
    <property type="match status" value="1"/>
</dbReference>
<evidence type="ECO:0000313" key="6">
    <source>
        <dbReference type="EMBL" id="CAD7704714.1"/>
    </source>
</evidence>
<keyword evidence="2" id="KW-0433">Leucine-rich repeat</keyword>
<dbReference type="Proteomes" id="UP000708148">
    <property type="component" value="Unassembled WGS sequence"/>
</dbReference>
<dbReference type="InterPro" id="IPR032675">
    <property type="entry name" value="LRR_dom_sf"/>
</dbReference>
<organism evidence="6 7">
    <name type="scientific">Ostreobium quekettii</name>
    <dbReference type="NCBI Taxonomy" id="121088"/>
    <lineage>
        <taxon>Eukaryota</taxon>
        <taxon>Viridiplantae</taxon>
        <taxon>Chlorophyta</taxon>
        <taxon>core chlorophytes</taxon>
        <taxon>Ulvophyceae</taxon>
        <taxon>TCBD clade</taxon>
        <taxon>Bryopsidales</taxon>
        <taxon>Ostreobineae</taxon>
        <taxon>Ostreobiaceae</taxon>
        <taxon>Ostreobium</taxon>
    </lineage>
</organism>
<dbReference type="InterPro" id="IPR050216">
    <property type="entry name" value="LRR_domain-containing"/>
</dbReference>
<sequence length="344" mass="37140">MASSLFARHILGVTPGAFELRLELASLPDPSLFVGSPRGFRTASVIEWTDDDLDADVLARARAAMEACHGGLLLERCELALTFKDEGGDESGPPVRVDLSVAQAFPFVYSIELARTNGSGAPKGQLVADLLGLLDLRHARRLKAGAGFGPTIWTSTNMARWEALTHLSLSSSGVGALDDALGALTTLQQLRLSNNKLAALPREVGNLKDLRVLVADHNQLSYIPVDLCNCSELRELNLEHNRLTTPLLDMKRLSKLQSLHLYGNPLEYFPELSVCTTLRALSLANLHVVSDAGFTRFEVQVGGSSNLSGGGQKLTQFFAIIFRRSSCQHALLAGALGRPNCRVS</sequence>
<proteinExistence type="inferred from homology"/>
<evidence type="ECO:0000259" key="5">
    <source>
        <dbReference type="Pfam" id="PF23598"/>
    </source>
</evidence>